<dbReference type="FunFam" id="1.10.10.60:FF:000158">
    <property type="entry name" value="MYB transcription factor"/>
    <property type="match status" value="1"/>
</dbReference>
<keyword evidence="4" id="KW-0238">DNA-binding</keyword>
<evidence type="ECO:0000259" key="8">
    <source>
        <dbReference type="PROSITE" id="PS51294"/>
    </source>
</evidence>
<dbReference type="Gene3D" id="1.10.10.60">
    <property type="entry name" value="Homeodomain-like"/>
    <property type="match status" value="2"/>
</dbReference>
<evidence type="ECO:0000256" key="1">
    <source>
        <dbReference type="ARBA" id="ARBA00004123"/>
    </source>
</evidence>
<keyword evidence="5" id="KW-0804">Transcription</keyword>
<name>A0A2P6Q7M6_ROSCH</name>
<dbReference type="GO" id="GO:0005634">
    <property type="term" value="C:nucleus"/>
    <property type="evidence" value="ECO:0007669"/>
    <property type="project" value="UniProtKB-SubCell"/>
</dbReference>
<dbReference type="CDD" id="cd00167">
    <property type="entry name" value="SANT"/>
    <property type="match status" value="2"/>
</dbReference>
<evidence type="ECO:0000256" key="4">
    <source>
        <dbReference type="ARBA" id="ARBA00023125"/>
    </source>
</evidence>
<dbReference type="InterPro" id="IPR051953">
    <property type="entry name" value="Plant_SW-associated_TFs"/>
</dbReference>
<dbReference type="PROSITE" id="PS51294">
    <property type="entry name" value="HTH_MYB"/>
    <property type="match status" value="2"/>
</dbReference>
<dbReference type="OMA" id="WHVISAR"/>
<dbReference type="Gramene" id="PRQ30164">
    <property type="protein sequence ID" value="PRQ30164"/>
    <property type="gene ID" value="RchiOBHm_Chr5g0021591"/>
</dbReference>
<protein>
    <submittedName>
        <fullName evidence="9">Putative transcription factor MYB-HB-like family</fullName>
    </submittedName>
</protein>
<dbReference type="InterPro" id="IPR001005">
    <property type="entry name" value="SANT/Myb"/>
</dbReference>
<proteinExistence type="predicted"/>
<evidence type="ECO:0000313" key="10">
    <source>
        <dbReference type="Proteomes" id="UP000238479"/>
    </source>
</evidence>
<keyword evidence="2" id="KW-0677">Repeat</keyword>
<keyword evidence="3" id="KW-0805">Transcription regulation</keyword>
<gene>
    <name evidence="9" type="ORF">RchiOBHm_Chr5g0021591</name>
</gene>
<dbReference type="EMBL" id="PDCK01000043">
    <property type="protein sequence ID" value="PRQ30164.1"/>
    <property type="molecule type" value="Genomic_DNA"/>
</dbReference>
<dbReference type="GO" id="GO:0003677">
    <property type="term" value="F:DNA binding"/>
    <property type="evidence" value="ECO:0007669"/>
    <property type="project" value="UniProtKB-KW"/>
</dbReference>
<comment type="subcellular location">
    <subcellularLocation>
        <location evidence="1">Nucleus</location>
    </subcellularLocation>
</comment>
<evidence type="ECO:0000256" key="6">
    <source>
        <dbReference type="ARBA" id="ARBA00023242"/>
    </source>
</evidence>
<dbReference type="AlphaFoldDB" id="A0A2P6Q7M6"/>
<dbReference type="InterPro" id="IPR017930">
    <property type="entry name" value="Myb_dom"/>
</dbReference>
<dbReference type="PANTHER" id="PTHR47997">
    <property type="entry name" value="MYB DOMAIN PROTEIN 55"/>
    <property type="match status" value="1"/>
</dbReference>
<evidence type="ECO:0000256" key="2">
    <source>
        <dbReference type="ARBA" id="ARBA00022737"/>
    </source>
</evidence>
<feature type="domain" description="Myb-like" evidence="7">
    <location>
        <begin position="12"/>
        <end position="64"/>
    </location>
</feature>
<dbReference type="Proteomes" id="UP000238479">
    <property type="component" value="Chromosome 5"/>
</dbReference>
<feature type="domain" description="HTH myb-type" evidence="8">
    <location>
        <begin position="65"/>
        <end position="119"/>
    </location>
</feature>
<dbReference type="PANTHER" id="PTHR47997:SF76">
    <property type="entry name" value="OS07G0497500 PROTEIN"/>
    <property type="match status" value="1"/>
</dbReference>
<evidence type="ECO:0000259" key="7">
    <source>
        <dbReference type="PROSITE" id="PS50090"/>
    </source>
</evidence>
<dbReference type="PROSITE" id="PS50090">
    <property type="entry name" value="MYB_LIKE"/>
    <property type="match status" value="2"/>
</dbReference>
<dbReference type="SMART" id="SM00717">
    <property type="entry name" value="SANT"/>
    <property type="match status" value="2"/>
</dbReference>
<dbReference type="Pfam" id="PF00249">
    <property type="entry name" value="Myb_DNA-binding"/>
    <property type="match status" value="2"/>
</dbReference>
<feature type="domain" description="HTH myb-type" evidence="8">
    <location>
        <begin position="12"/>
        <end position="64"/>
    </location>
</feature>
<evidence type="ECO:0000313" key="9">
    <source>
        <dbReference type="EMBL" id="PRQ30164.1"/>
    </source>
</evidence>
<comment type="caution">
    <text evidence="9">The sequence shown here is derived from an EMBL/GenBank/DDBJ whole genome shotgun (WGS) entry which is preliminary data.</text>
</comment>
<dbReference type="InterPro" id="IPR009057">
    <property type="entry name" value="Homeodomain-like_sf"/>
</dbReference>
<evidence type="ECO:0000256" key="3">
    <source>
        <dbReference type="ARBA" id="ARBA00023015"/>
    </source>
</evidence>
<dbReference type="OrthoDB" id="2143914at2759"/>
<dbReference type="FunFam" id="1.10.10.60:FF:000140">
    <property type="entry name" value="Myb transcription factor"/>
    <property type="match status" value="1"/>
</dbReference>
<evidence type="ECO:0000256" key="5">
    <source>
        <dbReference type="ARBA" id="ARBA00023163"/>
    </source>
</evidence>
<sequence length="299" mass="33819">MSINTGHNCCSKQKVKRGLWSPEEDEKLMNHIHNSGHGSWSSIPKIAGLERCGKSCRLRWINYLRPDLKRGSFSQQEERIIIDVHRVVGNRWAQIAKQMPGRTDNEVKNFWNSCIKKKLISQGLDPNTHNLIIPAASDSKSSHDSSSLHGSSSSTIPTYLYQSPNMVWTDHFQEPYPRGSQPSMEKSKVPTISSFSHHFYPSELDIIIENCKTWGTGSSIESTTAEPAEMEYMSMKAEQKEESCEVQTENGSCSVLNYNGRQTSMDACSFGSCNLSNFDFVESTLVPCEMDYHLRPIRQ</sequence>
<keyword evidence="10" id="KW-1185">Reference proteome</keyword>
<keyword evidence="6" id="KW-0539">Nucleus</keyword>
<organism evidence="9 10">
    <name type="scientific">Rosa chinensis</name>
    <name type="common">China rose</name>
    <dbReference type="NCBI Taxonomy" id="74649"/>
    <lineage>
        <taxon>Eukaryota</taxon>
        <taxon>Viridiplantae</taxon>
        <taxon>Streptophyta</taxon>
        <taxon>Embryophyta</taxon>
        <taxon>Tracheophyta</taxon>
        <taxon>Spermatophyta</taxon>
        <taxon>Magnoliopsida</taxon>
        <taxon>eudicotyledons</taxon>
        <taxon>Gunneridae</taxon>
        <taxon>Pentapetalae</taxon>
        <taxon>rosids</taxon>
        <taxon>fabids</taxon>
        <taxon>Rosales</taxon>
        <taxon>Rosaceae</taxon>
        <taxon>Rosoideae</taxon>
        <taxon>Rosoideae incertae sedis</taxon>
        <taxon>Rosa</taxon>
    </lineage>
</organism>
<accession>A0A2P6Q7M6</accession>
<feature type="domain" description="Myb-like" evidence="7">
    <location>
        <begin position="65"/>
        <end position="115"/>
    </location>
</feature>
<dbReference type="STRING" id="74649.A0A2P6Q7M6"/>
<dbReference type="SUPFAM" id="SSF46689">
    <property type="entry name" value="Homeodomain-like"/>
    <property type="match status" value="1"/>
</dbReference>
<reference evidence="9 10" key="1">
    <citation type="journal article" date="2018" name="Nat. Genet.">
        <title>The Rosa genome provides new insights in the design of modern roses.</title>
        <authorList>
            <person name="Bendahmane M."/>
        </authorList>
    </citation>
    <scope>NUCLEOTIDE SEQUENCE [LARGE SCALE GENOMIC DNA]</scope>
    <source>
        <strain evidence="10">cv. Old Blush</strain>
    </source>
</reference>